<sequence length="280" mass="31031">MPYFTAADGTELAYEDYGTGTPLVFLASWALNADMWEYQVPYFLEQGYRCVLLDRRGHGRSDRPSGGYDADTRADDVAALIDHLDLRDIMLVAHSAGGGEAVRYLARHGHDRVAGLVLLATTLPYLELTEDNPEGVPAALCDATVAELRRDRPNWFARRAQTYFATQFNTVSPAVVDNEVRRCLSAAPFSLTAVWQATFATDFRPDLRELSVPTLIVHGGVDQSAPVDRTSRRVAKLLPHADFREYPTAGHGLYITHAEQLNNDIHEFLVDQATVAPDRG</sequence>
<keyword evidence="3" id="KW-1185">Reference proteome</keyword>
<proteinExistence type="predicted"/>
<gene>
    <name evidence="2" type="ORF">OG563_34810</name>
</gene>
<dbReference type="PANTHER" id="PTHR43433:SF3">
    <property type="entry name" value="NON-HEME CHLOROPEROXIDASE"/>
    <property type="match status" value="1"/>
</dbReference>
<evidence type="ECO:0000313" key="2">
    <source>
        <dbReference type="EMBL" id="WUV44306.1"/>
    </source>
</evidence>
<feature type="domain" description="AB hydrolase-1" evidence="1">
    <location>
        <begin position="22"/>
        <end position="258"/>
    </location>
</feature>
<organism evidence="2 3">
    <name type="scientific">Nocardia vinacea</name>
    <dbReference type="NCBI Taxonomy" id="96468"/>
    <lineage>
        <taxon>Bacteria</taxon>
        <taxon>Bacillati</taxon>
        <taxon>Actinomycetota</taxon>
        <taxon>Actinomycetes</taxon>
        <taxon>Mycobacteriales</taxon>
        <taxon>Nocardiaceae</taxon>
        <taxon>Nocardia</taxon>
    </lineage>
</organism>
<accession>A0ABZ1YPX1</accession>
<dbReference type="RefSeq" id="WP_329407201.1">
    <property type="nucleotide sequence ID" value="NZ_CP109441.1"/>
</dbReference>
<reference evidence="2" key="1">
    <citation type="submission" date="2022-10" db="EMBL/GenBank/DDBJ databases">
        <title>The complete genomes of actinobacterial strains from the NBC collection.</title>
        <authorList>
            <person name="Joergensen T.S."/>
            <person name="Alvarez Arevalo M."/>
            <person name="Sterndorff E.B."/>
            <person name="Faurdal D."/>
            <person name="Vuksanovic O."/>
            <person name="Mourched A.-S."/>
            <person name="Charusanti P."/>
            <person name="Shaw S."/>
            <person name="Blin K."/>
            <person name="Weber T."/>
        </authorList>
    </citation>
    <scope>NUCLEOTIDE SEQUENCE</scope>
    <source>
        <strain evidence="2">NBC_01482</strain>
    </source>
</reference>
<dbReference type="GO" id="GO:0016787">
    <property type="term" value="F:hydrolase activity"/>
    <property type="evidence" value="ECO:0007669"/>
    <property type="project" value="UniProtKB-KW"/>
</dbReference>
<dbReference type="Gene3D" id="3.40.50.1820">
    <property type="entry name" value="alpha/beta hydrolase"/>
    <property type="match status" value="1"/>
</dbReference>
<protein>
    <submittedName>
        <fullName evidence="2">Alpha/beta hydrolase</fullName>
    </submittedName>
</protein>
<dbReference type="InterPro" id="IPR029058">
    <property type="entry name" value="AB_hydrolase_fold"/>
</dbReference>
<evidence type="ECO:0000259" key="1">
    <source>
        <dbReference type="Pfam" id="PF00561"/>
    </source>
</evidence>
<name>A0ABZ1YPX1_9NOCA</name>
<dbReference type="EMBL" id="CP109441">
    <property type="protein sequence ID" value="WUV44306.1"/>
    <property type="molecule type" value="Genomic_DNA"/>
</dbReference>
<dbReference type="SUPFAM" id="SSF53474">
    <property type="entry name" value="alpha/beta-Hydrolases"/>
    <property type="match status" value="1"/>
</dbReference>
<dbReference type="PRINTS" id="PR00111">
    <property type="entry name" value="ABHYDROLASE"/>
</dbReference>
<evidence type="ECO:0000313" key="3">
    <source>
        <dbReference type="Proteomes" id="UP001432062"/>
    </source>
</evidence>
<dbReference type="PANTHER" id="PTHR43433">
    <property type="entry name" value="HYDROLASE, ALPHA/BETA FOLD FAMILY PROTEIN"/>
    <property type="match status" value="1"/>
</dbReference>
<keyword evidence="2" id="KW-0378">Hydrolase</keyword>
<dbReference type="Pfam" id="PF00561">
    <property type="entry name" value="Abhydrolase_1"/>
    <property type="match status" value="1"/>
</dbReference>
<dbReference type="Proteomes" id="UP001432062">
    <property type="component" value="Chromosome"/>
</dbReference>
<dbReference type="InterPro" id="IPR050471">
    <property type="entry name" value="AB_hydrolase"/>
</dbReference>
<dbReference type="InterPro" id="IPR000073">
    <property type="entry name" value="AB_hydrolase_1"/>
</dbReference>